<evidence type="ECO:0000313" key="1">
    <source>
        <dbReference type="EMBL" id="PZQ18069.1"/>
    </source>
</evidence>
<dbReference type="PANTHER" id="PTHR35399:SF2">
    <property type="entry name" value="DUF839 DOMAIN-CONTAINING PROTEIN"/>
    <property type="match status" value="1"/>
</dbReference>
<proteinExistence type="predicted"/>
<dbReference type="Proteomes" id="UP000249577">
    <property type="component" value="Unassembled WGS sequence"/>
</dbReference>
<comment type="caution">
    <text evidence="1">The sequence shown here is derived from an EMBL/GenBank/DDBJ whole genome shotgun (WGS) entry which is preliminary data.</text>
</comment>
<dbReference type="PANTHER" id="PTHR35399">
    <property type="entry name" value="SLR8030 PROTEIN"/>
    <property type="match status" value="1"/>
</dbReference>
<gene>
    <name evidence="1" type="ORF">DI565_05005</name>
</gene>
<dbReference type="InterPro" id="IPR008557">
    <property type="entry name" value="PhoX"/>
</dbReference>
<organism evidence="1 2">
    <name type="scientific">Ancylobacter novellus</name>
    <name type="common">Thiobacillus novellus</name>
    <dbReference type="NCBI Taxonomy" id="921"/>
    <lineage>
        <taxon>Bacteria</taxon>
        <taxon>Pseudomonadati</taxon>
        <taxon>Pseudomonadota</taxon>
        <taxon>Alphaproteobacteria</taxon>
        <taxon>Hyphomicrobiales</taxon>
        <taxon>Xanthobacteraceae</taxon>
        <taxon>Ancylobacter</taxon>
    </lineage>
</organism>
<evidence type="ECO:0000313" key="2">
    <source>
        <dbReference type="Proteomes" id="UP000249577"/>
    </source>
</evidence>
<protein>
    <submittedName>
        <fullName evidence="1">PhoX family phosphatase</fullName>
    </submittedName>
</protein>
<reference evidence="1 2" key="1">
    <citation type="submission" date="2017-08" db="EMBL/GenBank/DDBJ databases">
        <title>Infants hospitalized years apart are colonized by the same room-sourced microbial strains.</title>
        <authorList>
            <person name="Brooks B."/>
            <person name="Olm M.R."/>
            <person name="Firek B.A."/>
            <person name="Baker R."/>
            <person name="Thomas B.C."/>
            <person name="Morowitz M.J."/>
            <person name="Banfield J.F."/>
        </authorList>
    </citation>
    <scope>NUCLEOTIDE SEQUENCE [LARGE SCALE GENOMIC DNA]</scope>
    <source>
        <strain evidence="1">S2_005_003_R2_43</strain>
    </source>
</reference>
<accession>A0A2W5KPU8</accession>
<dbReference type="AlphaFoldDB" id="A0A2W5KPU8"/>
<dbReference type="Pfam" id="PF05787">
    <property type="entry name" value="PhoX"/>
    <property type="match status" value="1"/>
</dbReference>
<dbReference type="EMBL" id="QFPN01000002">
    <property type="protein sequence ID" value="PZQ18069.1"/>
    <property type="molecule type" value="Genomic_DNA"/>
</dbReference>
<name>A0A2W5KPU8_ANCNO</name>
<sequence length="681" mass="74532">MQMTDQIMPSENAVLDEEATGIDRPGLHAAVGERPRNEHFGEVLARNIARRSFLLGAAATVPVLMTAKIPGLGGEASAAGIAADEVGSAAAKDRLTFKPILPSQEDRVIVPENYESEILIRWGDPLFEGGPEFNAKNQGKKKQERQFGYNNDFVGYFPLGDDQSALLCVNHEYTTGVDMFRDYAPGVNKRQADVEIAAHGGSVVEIKKTDGRWSVVKSDTYNRRITGTTKMKITGPAAGHRLMRTSADSKGKTALGMLNNCSGGKTPWGTWLTCEENFNQYFANSALVTDVEVKAVHARYGVASGATNRKWEAFYDRFDCVKEPNEPFRFGWVVEIDPYDPTFVPRKRTALGRAKHEAATTILAKDGRCVVYTGDDQQFDYVYKFVSKNKVDTEVRENNFDLLDEGVLYVAKFSDDGTGEWLELSMNNPVLASQFKNDGEIMIKTRLAADAVGATAMDRPEDCQPNPVNGRVYLTMTNNSARTTLRPNAGEVAANPRVPNFSGHIIEVDEGDDGDHAAITFKWRIFLLCGNPEIDLKTKKAELQPGLSSKATFFAGYADATKLGKVAAPDNIAFDGEGNLWIATDGQPFNADIGNPNDAMHVVPTAGPDRGYLRQFLSGPKGCEICGPEFSDDFTTLFAAIQHPGEDGGFPNTISTWPDNKPYARPALVTVRNVQGKKIGR</sequence>
<dbReference type="SUPFAM" id="SSF63829">
    <property type="entry name" value="Calcium-dependent phosphotriesterase"/>
    <property type="match status" value="1"/>
</dbReference>